<evidence type="ECO:0000256" key="5">
    <source>
        <dbReference type="ARBA" id="ARBA00022701"/>
    </source>
</evidence>
<evidence type="ECO:0000256" key="1">
    <source>
        <dbReference type="ARBA" id="ARBA00004245"/>
    </source>
</evidence>
<dbReference type="InterPro" id="IPR001715">
    <property type="entry name" value="CH_dom"/>
</dbReference>
<keyword evidence="14" id="KW-1185">Reference proteome</keyword>
<reference evidence="14" key="1">
    <citation type="journal article" date="2006" name="PLoS Biol.">
        <title>Macronuclear genome sequence of the ciliate Tetrahymena thermophila, a model eukaryote.</title>
        <authorList>
            <person name="Eisen J.A."/>
            <person name="Coyne R.S."/>
            <person name="Wu M."/>
            <person name="Wu D."/>
            <person name="Thiagarajan M."/>
            <person name="Wortman J.R."/>
            <person name="Badger J.H."/>
            <person name="Ren Q."/>
            <person name="Amedeo P."/>
            <person name="Jones K.M."/>
            <person name="Tallon L.J."/>
            <person name="Delcher A.L."/>
            <person name="Salzberg S.L."/>
            <person name="Silva J.C."/>
            <person name="Haas B.J."/>
            <person name="Majoros W.H."/>
            <person name="Farzad M."/>
            <person name="Carlton J.M."/>
            <person name="Smith R.K. Jr."/>
            <person name="Garg J."/>
            <person name="Pearlman R.E."/>
            <person name="Karrer K.M."/>
            <person name="Sun L."/>
            <person name="Manning G."/>
            <person name="Elde N.C."/>
            <person name="Turkewitz A.P."/>
            <person name="Asai D.J."/>
            <person name="Wilkes D.E."/>
            <person name="Wang Y."/>
            <person name="Cai H."/>
            <person name="Collins K."/>
            <person name="Stewart B.A."/>
            <person name="Lee S.R."/>
            <person name="Wilamowska K."/>
            <person name="Weinberg Z."/>
            <person name="Ruzzo W.L."/>
            <person name="Wloga D."/>
            <person name="Gaertig J."/>
            <person name="Frankel J."/>
            <person name="Tsao C.-C."/>
            <person name="Gorovsky M.A."/>
            <person name="Keeling P.J."/>
            <person name="Waller R.F."/>
            <person name="Patron N.J."/>
            <person name="Cherry J.M."/>
            <person name="Stover N.A."/>
            <person name="Krieger C.J."/>
            <person name="del Toro C."/>
            <person name="Ryder H.F."/>
            <person name="Williamson S.C."/>
            <person name="Barbeau R.A."/>
            <person name="Hamilton E.P."/>
            <person name="Orias E."/>
        </authorList>
    </citation>
    <scope>NUCLEOTIDE SEQUENCE [LARGE SCALE GENOMIC DNA]</scope>
    <source>
        <strain evidence="14">SB210</strain>
    </source>
</reference>
<sequence>MASVENLSRGEMVQWINEVLKLNITKIECFGTGAIACQLIDCIHNNKVQLSKVNWKAKLEYEFVNNFKVLQQSFTKIGINKPIDVEKLTKCKYQDNLEFAQWIKKYFDQNGGAKQLQEYDPVGKRGNIEVDFSFIEGKSNAGASTTTTINSKDSNIQGNKVNQNRKQVAPRQATSIMISNEISNDLNKSQTLYEQKEQKEQNNFNYNIRGQNQIYESIIVNQRKSSNSSNSSAQSKPFNKNMIKNVQSSYEINSVYNNSNFLLPITNNNYNNNNNNNINNNNNNIVVSSYSDSNAINQKLQEEREFYFSKLKNIDHLLELYEELNLGDEVDELVFKIKDILYSTPQEQVQIQPDSNVLITQKQEQKENHDRKIFISEYVDQVEEDNN</sequence>
<dbReference type="InterPro" id="IPR036133">
    <property type="entry name" value="EB1_C_sf"/>
</dbReference>
<dbReference type="Pfam" id="PF03271">
    <property type="entry name" value="EB1"/>
    <property type="match status" value="1"/>
</dbReference>
<dbReference type="FunFam" id="1.10.418.10:FF:000028">
    <property type="entry name" value="RP/EB family microtubule-associated protein"/>
    <property type="match status" value="1"/>
</dbReference>
<keyword evidence="5 9" id="KW-0493">Microtubule</keyword>
<proteinExistence type="inferred from homology"/>
<evidence type="ECO:0000256" key="6">
    <source>
        <dbReference type="ARBA" id="ARBA00022776"/>
    </source>
</evidence>
<dbReference type="HOGENOM" id="CLU_714749_0_0_1"/>
<dbReference type="PANTHER" id="PTHR10623">
    <property type="entry name" value="MICROTUBULE-ASSOCIATED PROTEIN RP/EB FAMILY MEMBER"/>
    <property type="match status" value="1"/>
</dbReference>
<dbReference type="OMA" id="NIHINCI"/>
<keyword evidence="3" id="KW-0963">Cytoplasm</keyword>
<dbReference type="Gene3D" id="1.20.5.1430">
    <property type="match status" value="1"/>
</dbReference>
<evidence type="ECO:0000256" key="10">
    <source>
        <dbReference type="SAM" id="MobiDB-lite"/>
    </source>
</evidence>
<dbReference type="InterPro" id="IPR004953">
    <property type="entry name" value="EB1_C"/>
</dbReference>
<evidence type="ECO:0000256" key="4">
    <source>
        <dbReference type="ARBA" id="ARBA00022618"/>
    </source>
</evidence>
<evidence type="ECO:0000256" key="9">
    <source>
        <dbReference type="PROSITE-ProRule" id="PRU00576"/>
    </source>
</evidence>
<evidence type="ECO:0000259" key="12">
    <source>
        <dbReference type="PROSITE" id="PS51230"/>
    </source>
</evidence>
<dbReference type="Pfam" id="PF00307">
    <property type="entry name" value="CH"/>
    <property type="match status" value="1"/>
</dbReference>
<dbReference type="eggNOG" id="KOG3000">
    <property type="taxonomic scope" value="Eukaryota"/>
</dbReference>
<evidence type="ECO:0000256" key="3">
    <source>
        <dbReference type="ARBA" id="ARBA00022490"/>
    </source>
</evidence>
<dbReference type="GO" id="GO:0008017">
    <property type="term" value="F:microtubule binding"/>
    <property type="evidence" value="ECO:0007669"/>
    <property type="project" value="InterPro"/>
</dbReference>
<dbReference type="PROSITE" id="PS51230">
    <property type="entry name" value="EB1_C"/>
    <property type="match status" value="1"/>
</dbReference>
<accession>I7MH50</accession>
<protein>
    <submittedName>
        <fullName evidence="13">EB1-like protein, putative</fullName>
    </submittedName>
</protein>
<dbReference type="Gene3D" id="1.10.418.10">
    <property type="entry name" value="Calponin-like domain"/>
    <property type="match status" value="1"/>
</dbReference>
<dbReference type="InterPro" id="IPR036872">
    <property type="entry name" value="CH_dom_sf"/>
</dbReference>
<feature type="domain" description="Calponin-homology (CH)" evidence="11">
    <location>
        <begin position="6"/>
        <end position="108"/>
    </location>
</feature>
<dbReference type="GO" id="GO:0051301">
    <property type="term" value="P:cell division"/>
    <property type="evidence" value="ECO:0007669"/>
    <property type="project" value="UniProtKB-KW"/>
</dbReference>
<evidence type="ECO:0000259" key="11">
    <source>
        <dbReference type="PROSITE" id="PS50021"/>
    </source>
</evidence>
<dbReference type="GeneID" id="7833760"/>
<gene>
    <name evidence="13" type="ORF">TTHERM_00578710</name>
</gene>
<keyword evidence="6" id="KW-0498">Mitosis</keyword>
<dbReference type="SUPFAM" id="SSF47576">
    <property type="entry name" value="Calponin-homology domain, CH-domain"/>
    <property type="match status" value="1"/>
</dbReference>
<organism evidence="13 14">
    <name type="scientific">Tetrahymena thermophila (strain SB210)</name>
    <dbReference type="NCBI Taxonomy" id="312017"/>
    <lineage>
        <taxon>Eukaryota</taxon>
        <taxon>Sar</taxon>
        <taxon>Alveolata</taxon>
        <taxon>Ciliophora</taxon>
        <taxon>Intramacronucleata</taxon>
        <taxon>Oligohymenophorea</taxon>
        <taxon>Hymenostomatida</taxon>
        <taxon>Tetrahymenina</taxon>
        <taxon>Tetrahymenidae</taxon>
        <taxon>Tetrahymena</taxon>
    </lineage>
</organism>
<dbReference type="SUPFAM" id="SSF140612">
    <property type="entry name" value="EB1 dimerisation domain-like"/>
    <property type="match status" value="1"/>
</dbReference>
<evidence type="ECO:0000313" key="13">
    <source>
        <dbReference type="EMBL" id="EAS02627.2"/>
    </source>
</evidence>
<evidence type="ECO:0000256" key="2">
    <source>
        <dbReference type="ARBA" id="ARBA00010729"/>
    </source>
</evidence>
<dbReference type="OrthoDB" id="2119228at2759"/>
<dbReference type="STRING" id="312017.I7MH50"/>
<evidence type="ECO:0000256" key="7">
    <source>
        <dbReference type="ARBA" id="ARBA00023212"/>
    </source>
</evidence>
<comment type="subcellular location">
    <subcellularLocation>
        <location evidence="1">Cytoplasm</location>
        <location evidence="1">Cytoskeleton</location>
    </subcellularLocation>
</comment>
<dbReference type="GO" id="GO:0005874">
    <property type="term" value="C:microtubule"/>
    <property type="evidence" value="ECO:0007669"/>
    <property type="project" value="UniProtKB-KW"/>
</dbReference>
<dbReference type="InterPro" id="IPR027328">
    <property type="entry name" value="MAPRE"/>
</dbReference>
<name>I7MH50_TETTS</name>
<keyword evidence="4" id="KW-0132">Cell division</keyword>
<dbReference type="Proteomes" id="UP000009168">
    <property type="component" value="Unassembled WGS sequence"/>
</dbReference>
<feature type="region of interest" description="Disordered" evidence="10">
    <location>
        <begin position="143"/>
        <end position="172"/>
    </location>
</feature>
<keyword evidence="7" id="KW-0206">Cytoskeleton</keyword>
<keyword evidence="8" id="KW-0131">Cell cycle</keyword>
<dbReference type="RefSeq" id="XP_001022872.2">
    <property type="nucleotide sequence ID" value="XM_001022872.3"/>
</dbReference>
<dbReference type="AlphaFoldDB" id="I7MH50"/>
<comment type="similarity">
    <text evidence="2">Belongs to the MAPRE family.</text>
</comment>
<evidence type="ECO:0000256" key="8">
    <source>
        <dbReference type="ARBA" id="ARBA00023306"/>
    </source>
</evidence>
<dbReference type="InParanoid" id="I7MH50"/>
<evidence type="ECO:0000313" key="14">
    <source>
        <dbReference type="Proteomes" id="UP000009168"/>
    </source>
</evidence>
<dbReference type="EMBL" id="GG662527">
    <property type="protein sequence ID" value="EAS02627.2"/>
    <property type="molecule type" value="Genomic_DNA"/>
</dbReference>
<feature type="domain" description="EB1 C-terminal" evidence="12">
    <location>
        <begin position="275"/>
        <end position="350"/>
    </location>
</feature>
<dbReference type="KEGG" id="tet:TTHERM_00578710"/>
<dbReference type="PROSITE" id="PS50021">
    <property type="entry name" value="CH"/>
    <property type="match status" value="1"/>
</dbReference>